<dbReference type="KEGG" id="ccac:CcaHIS019_0108450"/>
<name>A0AA48I8H3_9TREE</name>
<proteinExistence type="predicted"/>
<evidence type="ECO:0000313" key="3">
    <source>
        <dbReference type="Proteomes" id="UP001233271"/>
    </source>
</evidence>
<feature type="compositionally biased region" description="Polar residues" evidence="1">
    <location>
        <begin position="1"/>
        <end position="20"/>
    </location>
</feature>
<reference evidence="2" key="1">
    <citation type="journal article" date="2023" name="BMC Genomics">
        <title>Chromosome-level genome assemblies of Cutaneotrichosporon spp. (Trichosporonales, Basidiomycota) reveal imbalanced evolution between nucleotide sequences and chromosome synteny.</title>
        <authorList>
            <person name="Kobayashi Y."/>
            <person name="Kayamori A."/>
            <person name="Aoki K."/>
            <person name="Shiwa Y."/>
            <person name="Matsutani M."/>
            <person name="Fujita N."/>
            <person name="Sugita T."/>
            <person name="Iwasaki W."/>
            <person name="Tanaka N."/>
            <person name="Takashima M."/>
        </authorList>
    </citation>
    <scope>NUCLEOTIDE SEQUENCE</scope>
    <source>
        <strain evidence="2">HIS019</strain>
    </source>
</reference>
<dbReference type="GeneID" id="85491998"/>
<evidence type="ECO:0000256" key="1">
    <source>
        <dbReference type="SAM" id="MobiDB-lite"/>
    </source>
</evidence>
<keyword evidence="3" id="KW-1185">Reference proteome</keyword>
<dbReference type="RefSeq" id="XP_060453393.1">
    <property type="nucleotide sequence ID" value="XM_060604148.1"/>
</dbReference>
<feature type="compositionally biased region" description="Polar residues" evidence="1">
    <location>
        <begin position="253"/>
        <end position="264"/>
    </location>
</feature>
<protein>
    <submittedName>
        <fullName evidence="2">Uncharacterized protein</fullName>
    </submittedName>
</protein>
<feature type="region of interest" description="Disordered" evidence="1">
    <location>
        <begin position="160"/>
        <end position="268"/>
    </location>
</feature>
<dbReference type="EMBL" id="AP028212">
    <property type="protein sequence ID" value="BEI88127.1"/>
    <property type="molecule type" value="Genomic_DNA"/>
</dbReference>
<dbReference type="AlphaFoldDB" id="A0AA48I8H3"/>
<feature type="compositionally biased region" description="Acidic residues" evidence="1">
    <location>
        <begin position="165"/>
        <end position="202"/>
    </location>
</feature>
<sequence>MDTVGQVNNTRASRTYTIHDNTMARAKVPAKPCEGTRRSARLSGKKATPPPPRPDRHRHSRRPSSPHSPRLATQPDSHPDSSSIDEPPPPTPSAIETNTFEQTHRQLPRRSSSGNPLLPEAATCPKPTTPTMPRLPVSPMPAFIHWPGPQDVHYKRQSISPEVLSDSDNEMEVDVSEMEDDDSSDREDEVADSSVGDLEETNLPEAGVPAAGDITVNDTPTGDLPNPSVSPPTETEIPLTFEVVDDTRPPLTPTSGLPNPSGSSPAEADIPFTFQAVDDTYATRPVSRPPPSAPRAPFFRRKVTLSLFAGKKRAASRLSQKAEANMDLFKKIKRGADVVVCRALPIVRAVACGAAVLAAGAAGKAMTYHLLKGTRVTGFGLACYVAVAKWQDTAYPMPAYPMCQHIIGLEQTMSTWLQ</sequence>
<gene>
    <name evidence="2" type="ORF">CcaverHIS019_0108450</name>
</gene>
<feature type="region of interest" description="Disordered" evidence="1">
    <location>
        <begin position="1"/>
        <end position="136"/>
    </location>
</feature>
<accession>A0AA48I8H3</accession>
<organism evidence="2 3">
    <name type="scientific">Cutaneotrichosporon cavernicola</name>
    <dbReference type="NCBI Taxonomy" id="279322"/>
    <lineage>
        <taxon>Eukaryota</taxon>
        <taxon>Fungi</taxon>
        <taxon>Dikarya</taxon>
        <taxon>Basidiomycota</taxon>
        <taxon>Agaricomycotina</taxon>
        <taxon>Tremellomycetes</taxon>
        <taxon>Trichosporonales</taxon>
        <taxon>Trichosporonaceae</taxon>
        <taxon>Cutaneotrichosporon</taxon>
    </lineage>
</organism>
<dbReference type="Proteomes" id="UP001233271">
    <property type="component" value="Chromosome 1"/>
</dbReference>
<feature type="compositionally biased region" description="Basic residues" evidence="1">
    <location>
        <begin position="55"/>
        <end position="64"/>
    </location>
</feature>
<evidence type="ECO:0000313" key="2">
    <source>
        <dbReference type="EMBL" id="BEI88127.1"/>
    </source>
</evidence>